<dbReference type="Proteomes" id="UP000324800">
    <property type="component" value="Unassembled WGS sequence"/>
</dbReference>
<protein>
    <submittedName>
        <fullName evidence="2">Uncharacterized protein</fullName>
    </submittedName>
</protein>
<sequence length="245" mass="28508">ISTLFHSVSQLLINLLYLHNSQFHISHPSKIEYIPLFIFGCINAIQKLSIDWDHNLPLLIEEEQGLLNSLCGDVISLAGGRSHTYKENMNSISKTLQMLDSTYEKLEGQHVDEVRFISTERCNEMVNLMEEEGSMEETSALQFCAKGLDYNMGCARTLINDIINVGRPHDLIHFHDEDEDDDDEDDDDDDEYFYEDEEDDEDEGMNYVMMQMMHHQYMNNNKDNDEHKSDEDEDDNYNETDEEDG</sequence>
<dbReference type="OrthoDB" id="5343114at2759"/>
<feature type="compositionally biased region" description="Acidic residues" evidence="1">
    <location>
        <begin position="231"/>
        <end position="245"/>
    </location>
</feature>
<proteinExistence type="predicted"/>
<accession>A0A5J4TNT7</accession>
<feature type="compositionally biased region" description="Low complexity" evidence="1">
    <location>
        <begin position="205"/>
        <end position="221"/>
    </location>
</feature>
<dbReference type="EMBL" id="SNRW01028243">
    <property type="protein sequence ID" value="KAA6359530.1"/>
    <property type="molecule type" value="Genomic_DNA"/>
</dbReference>
<feature type="non-terminal residue" evidence="2">
    <location>
        <position position="1"/>
    </location>
</feature>
<organism evidence="2 3">
    <name type="scientific">Streblomastix strix</name>
    <dbReference type="NCBI Taxonomy" id="222440"/>
    <lineage>
        <taxon>Eukaryota</taxon>
        <taxon>Metamonada</taxon>
        <taxon>Preaxostyla</taxon>
        <taxon>Oxymonadida</taxon>
        <taxon>Streblomastigidae</taxon>
        <taxon>Streblomastix</taxon>
    </lineage>
</organism>
<reference evidence="2 3" key="1">
    <citation type="submission" date="2019-03" db="EMBL/GenBank/DDBJ databases">
        <title>Single cell metagenomics reveals metabolic interactions within the superorganism composed of flagellate Streblomastix strix and complex community of Bacteroidetes bacteria on its surface.</title>
        <authorList>
            <person name="Treitli S.C."/>
            <person name="Kolisko M."/>
            <person name="Husnik F."/>
            <person name="Keeling P."/>
            <person name="Hampl V."/>
        </authorList>
    </citation>
    <scope>NUCLEOTIDE SEQUENCE [LARGE SCALE GENOMIC DNA]</scope>
    <source>
        <strain evidence="2">ST1C</strain>
    </source>
</reference>
<name>A0A5J4TNT7_9EUKA</name>
<gene>
    <name evidence="2" type="ORF">EZS28_044943</name>
</gene>
<feature type="compositionally biased region" description="Acidic residues" evidence="1">
    <location>
        <begin position="177"/>
        <end position="204"/>
    </location>
</feature>
<dbReference type="AlphaFoldDB" id="A0A5J4TNT7"/>
<evidence type="ECO:0000313" key="3">
    <source>
        <dbReference type="Proteomes" id="UP000324800"/>
    </source>
</evidence>
<evidence type="ECO:0000313" key="2">
    <source>
        <dbReference type="EMBL" id="KAA6359530.1"/>
    </source>
</evidence>
<feature type="region of interest" description="Disordered" evidence="1">
    <location>
        <begin position="173"/>
        <end position="245"/>
    </location>
</feature>
<evidence type="ECO:0000256" key="1">
    <source>
        <dbReference type="SAM" id="MobiDB-lite"/>
    </source>
</evidence>
<comment type="caution">
    <text evidence="2">The sequence shown here is derived from an EMBL/GenBank/DDBJ whole genome shotgun (WGS) entry which is preliminary data.</text>
</comment>